<keyword evidence="3" id="KW-1185">Reference proteome</keyword>
<feature type="compositionally biased region" description="Polar residues" evidence="1">
    <location>
        <begin position="265"/>
        <end position="274"/>
    </location>
</feature>
<gene>
    <name evidence="2" type="ORF">PDIGIT_LOCUS4863</name>
</gene>
<sequence length="327" mass="36103">MASRLIESYANAAAGIEPEQAVSSGATGGAQFRNDQHNSSEYGFRANANIDNDGGYPNFYGDPNAGIQDSNWDIRNRDFSIYEDGEGGPFVYNNTAHQPDERVAFDPLDTGVARPEPHTHGGDASFSVNANYSDLENTEDQPAQNLNSDIGNNGANPTSTSPQMFAQAAPPRESFGATATPNSTADSGHHSSTPQLQPQPQPEPEPVWQVTYSREQFIAYLRSGGIDAMLGGRDFTRVTFTFGESDQDAESLPPPYSPRSERYTNNRGRNTSSFNERRGTTHASNPAREPADLDLYHNFAFRDLNNNAFENWNSRFENWHAQQRRPE</sequence>
<proteinExistence type="predicted"/>
<evidence type="ECO:0000256" key="1">
    <source>
        <dbReference type="SAM" id="MobiDB-lite"/>
    </source>
</evidence>
<organism evidence="2 3">
    <name type="scientific">Periconia digitata</name>
    <dbReference type="NCBI Taxonomy" id="1303443"/>
    <lineage>
        <taxon>Eukaryota</taxon>
        <taxon>Fungi</taxon>
        <taxon>Dikarya</taxon>
        <taxon>Ascomycota</taxon>
        <taxon>Pezizomycotina</taxon>
        <taxon>Dothideomycetes</taxon>
        <taxon>Pleosporomycetidae</taxon>
        <taxon>Pleosporales</taxon>
        <taxon>Massarineae</taxon>
        <taxon>Periconiaceae</taxon>
        <taxon>Periconia</taxon>
    </lineage>
</organism>
<reference evidence="2" key="1">
    <citation type="submission" date="2023-01" db="EMBL/GenBank/DDBJ databases">
        <authorList>
            <person name="Van Ghelder C."/>
            <person name="Rancurel C."/>
        </authorList>
    </citation>
    <scope>NUCLEOTIDE SEQUENCE</scope>
    <source>
        <strain evidence="2">CNCM I-4278</strain>
    </source>
</reference>
<evidence type="ECO:0000313" key="2">
    <source>
        <dbReference type="EMBL" id="CAI6331834.1"/>
    </source>
</evidence>
<dbReference type="AlphaFoldDB" id="A0A9W4U9H9"/>
<accession>A0A9W4U9H9</accession>
<dbReference type="EMBL" id="CAOQHR010000003">
    <property type="protein sequence ID" value="CAI6331834.1"/>
    <property type="molecule type" value="Genomic_DNA"/>
</dbReference>
<dbReference type="Proteomes" id="UP001152607">
    <property type="component" value="Unassembled WGS sequence"/>
</dbReference>
<feature type="region of interest" description="Disordered" evidence="1">
    <location>
        <begin position="245"/>
        <end position="290"/>
    </location>
</feature>
<feature type="compositionally biased region" description="Polar residues" evidence="1">
    <location>
        <begin position="177"/>
        <end position="193"/>
    </location>
</feature>
<feature type="compositionally biased region" description="Polar residues" evidence="1">
    <location>
        <begin position="126"/>
        <end position="164"/>
    </location>
</feature>
<name>A0A9W4U9H9_9PLEO</name>
<comment type="caution">
    <text evidence="2">The sequence shown here is derived from an EMBL/GenBank/DDBJ whole genome shotgun (WGS) entry which is preliminary data.</text>
</comment>
<evidence type="ECO:0000313" key="3">
    <source>
        <dbReference type="Proteomes" id="UP001152607"/>
    </source>
</evidence>
<feature type="region of interest" description="Disordered" evidence="1">
    <location>
        <begin position="108"/>
        <end position="206"/>
    </location>
</feature>
<protein>
    <submittedName>
        <fullName evidence="2">Uncharacterized protein</fullName>
    </submittedName>
</protein>